<dbReference type="RefSeq" id="WP_379020914.1">
    <property type="nucleotide sequence ID" value="NZ_JBHRTA010000022.1"/>
</dbReference>
<comment type="caution">
    <text evidence="1">The sequence shown here is derived from an EMBL/GenBank/DDBJ whole genome shotgun (WGS) entry which is preliminary data.</text>
</comment>
<evidence type="ECO:0008006" key="3">
    <source>
        <dbReference type="Google" id="ProtNLM"/>
    </source>
</evidence>
<proteinExistence type="predicted"/>
<keyword evidence="2" id="KW-1185">Reference proteome</keyword>
<evidence type="ECO:0000313" key="2">
    <source>
        <dbReference type="Proteomes" id="UP001595526"/>
    </source>
</evidence>
<organism evidence="1 2">
    <name type="scientific">Parapedobacter deserti</name>
    <dbReference type="NCBI Taxonomy" id="1912957"/>
    <lineage>
        <taxon>Bacteria</taxon>
        <taxon>Pseudomonadati</taxon>
        <taxon>Bacteroidota</taxon>
        <taxon>Sphingobacteriia</taxon>
        <taxon>Sphingobacteriales</taxon>
        <taxon>Sphingobacteriaceae</taxon>
        <taxon>Parapedobacter</taxon>
    </lineage>
</organism>
<reference evidence="2" key="1">
    <citation type="journal article" date="2019" name="Int. J. Syst. Evol. Microbiol.">
        <title>The Global Catalogue of Microorganisms (GCM) 10K type strain sequencing project: providing services to taxonomists for standard genome sequencing and annotation.</title>
        <authorList>
            <consortium name="The Broad Institute Genomics Platform"/>
            <consortium name="The Broad Institute Genome Sequencing Center for Infectious Disease"/>
            <person name="Wu L."/>
            <person name="Ma J."/>
        </authorList>
    </citation>
    <scope>NUCLEOTIDE SEQUENCE [LARGE SCALE GENOMIC DNA]</scope>
    <source>
        <strain evidence="2">KCTC 52416</strain>
    </source>
</reference>
<dbReference type="Proteomes" id="UP001595526">
    <property type="component" value="Unassembled WGS sequence"/>
</dbReference>
<accession>A0ABV7JGV2</accession>
<evidence type="ECO:0000313" key="1">
    <source>
        <dbReference type="EMBL" id="MFC3197328.1"/>
    </source>
</evidence>
<dbReference type="EMBL" id="JBHRTA010000022">
    <property type="protein sequence ID" value="MFC3197328.1"/>
    <property type="molecule type" value="Genomic_DNA"/>
</dbReference>
<name>A0ABV7JGV2_9SPHI</name>
<dbReference type="Gene3D" id="2.180.10.10">
    <property type="entry name" value="RHS repeat-associated core"/>
    <property type="match status" value="1"/>
</dbReference>
<sequence>MIGRWGTIDPKAELGRRWSPYAYAFDNPMRFIDPDGQWPWPASYNPFARVQAVYNRFFGDVRTTTDNTTAAVVQTTKETGQAIQQWTVENKQGLLASAEAMQVVGDNTATAGAAMAVVGAPVAGVGAAPGAIVATAGKLTSVTGLVLEVGVELIAGSEKNAAITAGNEVVHEVVERIGSKAVDKISPVPVQGLSKEIQSATKHLMSIIQGTAKKETDNFVERLKEEEKK</sequence>
<gene>
    <name evidence="1" type="ORF">ACFOET_06865</name>
</gene>
<protein>
    <recommendedName>
        <fullName evidence="3">RHS repeat-associated core domain-containing protein</fullName>
    </recommendedName>
</protein>